<evidence type="ECO:0000313" key="3">
    <source>
        <dbReference type="Proteomes" id="UP000026682"/>
    </source>
</evidence>
<name>A0A158M867_9BORD</name>
<accession>A0A158M867</accession>
<proteinExistence type="predicted"/>
<feature type="transmembrane region" description="Helical" evidence="1">
    <location>
        <begin position="96"/>
        <end position="119"/>
    </location>
</feature>
<keyword evidence="1" id="KW-0472">Membrane</keyword>
<dbReference type="STRING" id="35814.BBB42_08210"/>
<dbReference type="EMBL" id="JFZZ01000039">
    <property type="protein sequence ID" value="KAK96530.1"/>
    <property type="molecule type" value="Genomic_DNA"/>
</dbReference>
<dbReference type="InterPro" id="IPR047798">
    <property type="entry name" value="BPSS1780-like"/>
</dbReference>
<keyword evidence="1" id="KW-1133">Transmembrane helix</keyword>
<organism evidence="2 3">
    <name type="scientific">Bordetella holmesii CDC-H585-BH</name>
    <dbReference type="NCBI Taxonomy" id="1331206"/>
    <lineage>
        <taxon>Bacteria</taxon>
        <taxon>Pseudomonadati</taxon>
        <taxon>Pseudomonadota</taxon>
        <taxon>Betaproteobacteria</taxon>
        <taxon>Burkholderiales</taxon>
        <taxon>Alcaligenaceae</taxon>
        <taxon>Bordetella</taxon>
    </lineage>
</organism>
<dbReference type="NCBIfam" id="NF041043">
    <property type="entry name" value="BPSS1780_fam"/>
    <property type="match status" value="1"/>
</dbReference>
<dbReference type="Proteomes" id="UP000026682">
    <property type="component" value="Unassembled WGS sequence"/>
</dbReference>
<feature type="transmembrane region" description="Helical" evidence="1">
    <location>
        <begin position="220"/>
        <end position="239"/>
    </location>
</feature>
<feature type="transmembrane region" description="Helical" evidence="1">
    <location>
        <begin position="190"/>
        <end position="214"/>
    </location>
</feature>
<dbReference type="RefSeq" id="WP_025341428.1">
    <property type="nucleotide sequence ID" value="NZ_JFZZ01000039.1"/>
</dbReference>
<dbReference type="PATRIC" id="fig|1331206.3.peg.863"/>
<reference evidence="2 3" key="1">
    <citation type="submission" date="2014-03" db="EMBL/GenBank/DDBJ databases">
        <title>Genome sequence of Bordetella holmseii.</title>
        <authorList>
            <person name="Harvill E."/>
            <person name="Goodfield L.L."/>
            <person name="Ivanov Y."/>
            <person name="Meyer J.A."/>
            <person name="Newth C."/>
            <person name="Cassiday P."/>
            <person name="Tondella M.L."/>
            <person name="Liao P."/>
            <person name="Zimmerman J."/>
            <person name="Meert K."/>
            <person name="Wessel D."/>
            <person name="Berger J."/>
            <person name="Dean J.M."/>
            <person name="Holubkov R."/>
            <person name="Burr J."/>
            <person name="Liu T."/>
            <person name="Brinkac L.M."/>
            <person name="Sanka R."/>
            <person name="Kim M."/>
            <person name="Losada L."/>
        </authorList>
    </citation>
    <scope>NUCLEOTIDE SEQUENCE [LARGE SCALE GENOMIC DNA]</scope>
    <source>
        <strain evidence="2 3">CDC-H585-BH</strain>
    </source>
</reference>
<dbReference type="GeneID" id="93120189"/>
<comment type="caution">
    <text evidence="2">The sequence shown here is derived from an EMBL/GenBank/DDBJ whole genome shotgun (WGS) entry which is preliminary data.</text>
</comment>
<sequence length="267" mass="29383">MQAATLPASSGWQWVRDGLRIFSKQPLPMFFWAMTLSLFVLFATLTPPVGPLLFVALMPVFTLMTLSACKHIEAGRVMLPSMWPKPLLRPGVFRKLFLMGLLYAGLSLAGGLLAFLPFWSDLAEGLRAVQIEQNIMPFVAAVRIPLFLFTIIYVTIAALFWHAPVLVGWHGLRLVQALFFSGVACWRNKWAFLVYCAVWIMIFLFIDLCAGLLVSLGVPASVANIVQIPINVAAAAVLYSSFYPAYTSVFGIEETHTGLDHGDSAAA</sequence>
<keyword evidence="1" id="KW-0812">Transmembrane</keyword>
<feature type="transmembrane region" description="Helical" evidence="1">
    <location>
        <begin position="146"/>
        <end position="169"/>
    </location>
</feature>
<dbReference type="AlphaFoldDB" id="A0A158M867"/>
<evidence type="ECO:0000313" key="2">
    <source>
        <dbReference type="EMBL" id="KAK96530.1"/>
    </source>
</evidence>
<protein>
    <submittedName>
        <fullName evidence="2">Putative membrane protein</fullName>
    </submittedName>
</protein>
<evidence type="ECO:0000256" key="1">
    <source>
        <dbReference type="SAM" id="Phobius"/>
    </source>
</evidence>
<gene>
    <name evidence="2" type="ORF">L497_0971</name>
</gene>